<protein>
    <recommendedName>
        <fullName evidence="1">1,3-beta-glucan synthase component FKS1-like domain-containing protein</fullName>
    </recommendedName>
</protein>
<evidence type="ECO:0000313" key="2">
    <source>
        <dbReference type="EMBL" id="CAK9177255.1"/>
    </source>
</evidence>
<accession>A0ABC8UBA8</accession>
<keyword evidence="3" id="KW-1185">Reference proteome</keyword>
<dbReference type="EMBL" id="CAUOFW020007013">
    <property type="protein sequence ID" value="CAK9177255.1"/>
    <property type="molecule type" value="Genomic_DNA"/>
</dbReference>
<sequence>MYGSIVMHYANYDKYMAYELHSMLICAVSKTTGEKVMPAYGGGPESFLTNIVTPLYGVIHEEAMKNRNGTTDHSTWRNYDDLNEYFWSPECFHIGWPMRLDHDFFCVQCSNDRKVTKSRLLIGALKRRHNYTIFFTDCPTSLMDVNASSVLPF</sequence>
<name>A0ABC8UBA8_9AQUA</name>
<feature type="domain" description="1,3-beta-glucan synthase component FKS1-like" evidence="1">
    <location>
        <begin position="14"/>
        <end position="99"/>
    </location>
</feature>
<dbReference type="SMART" id="SM01205">
    <property type="entry name" value="FKS1_dom1"/>
    <property type="match status" value="1"/>
</dbReference>
<reference evidence="2 3" key="1">
    <citation type="submission" date="2024-02" db="EMBL/GenBank/DDBJ databases">
        <authorList>
            <person name="Vignale AGUSTIN F."/>
            <person name="Sosa J E."/>
            <person name="Modenutti C."/>
        </authorList>
    </citation>
    <scope>NUCLEOTIDE SEQUENCE [LARGE SCALE GENOMIC DNA]</scope>
</reference>
<evidence type="ECO:0000259" key="1">
    <source>
        <dbReference type="SMART" id="SM01205"/>
    </source>
</evidence>
<evidence type="ECO:0000313" key="3">
    <source>
        <dbReference type="Proteomes" id="UP001642360"/>
    </source>
</evidence>
<dbReference type="AlphaFoldDB" id="A0ABC8UBA8"/>
<dbReference type="Pfam" id="PF14288">
    <property type="entry name" value="FKS1_dom1"/>
    <property type="match status" value="1"/>
</dbReference>
<dbReference type="PANTHER" id="PTHR12741:SF22">
    <property type="entry name" value="CALLOSE SYNTHASE 8-RELATED"/>
    <property type="match status" value="1"/>
</dbReference>
<gene>
    <name evidence="2" type="ORF">ILEXP_LOCUS47135</name>
</gene>
<dbReference type="InterPro" id="IPR026899">
    <property type="entry name" value="FKS1-like_dom1"/>
</dbReference>
<dbReference type="PANTHER" id="PTHR12741">
    <property type="entry name" value="LYST-INTERACTING PROTEIN LIP5 DOPAMINE RESPONSIVE PROTEIN DRG-1"/>
    <property type="match status" value="1"/>
</dbReference>
<proteinExistence type="predicted"/>
<organism evidence="2 3">
    <name type="scientific">Ilex paraguariensis</name>
    <name type="common">yerba mate</name>
    <dbReference type="NCBI Taxonomy" id="185542"/>
    <lineage>
        <taxon>Eukaryota</taxon>
        <taxon>Viridiplantae</taxon>
        <taxon>Streptophyta</taxon>
        <taxon>Embryophyta</taxon>
        <taxon>Tracheophyta</taxon>
        <taxon>Spermatophyta</taxon>
        <taxon>Magnoliopsida</taxon>
        <taxon>eudicotyledons</taxon>
        <taxon>Gunneridae</taxon>
        <taxon>Pentapetalae</taxon>
        <taxon>asterids</taxon>
        <taxon>campanulids</taxon>
        <taxon>Aquifoliales</taxon>
        <taxon>Aquifoliaceae</taxon>
        <taxon>Ilex</taxon>
    </lineage>
</organism>
<dbReference type="Proteomes" id="UP001642360">
    <property type="component" value="Unassembled WGS sequence"/>
</dbReference>
<comment type="caution">
    <text evidence="2">The sequence shown here is derived from an EMBL/GenBank/DDBJ whole genome shotgun (WGS) entry which is preliminary data.</text>
</comment>